<sequence>MDHKPGAIRTSERARELKKEYQSLGKANKEDALDIVMYALPALTIDIHDFLISCPYFQPHFSEQLCVRLETNLLIGEDSSTSDPELAITRELLEAFDPTSHLNIQKVCMQVPEIVELQQRLDQELPVLNRALMRIMRWLNALVLKNRLAEDHDLKEALDELIETIDELIGDVKNATSEILTYHTARGALIKHLRKTPVLDTYFAMIYIDCSRIKDIHDSYLSITEGFLILNDQLSRRLSVLQKVLTKKSSTKGIYY</sequence>
<dbReference type="AlphaFoldDB" id="A0A132NXR6"/>
<dbReference type="InterPro" id="IPR036252">
    <property type="entry name" value="Proteasome_activ_sf"/>
</dbReference>
<accession>A0A132NXR6</accession>
<evidence type="ECO:0000313" key="2">
    <source>
        <dbReference type="Proteomes" id="UP000070089"/>
    </source>
</evidence>
<protein>
    <submittedName>
        <fullName evidence="1">Uncharacterized protein</fullName>
    </submittedName>
</protein>
<dbReference type="SUPFAM" id="SSF47216">
    <property type="entry name" value="Proteasome activator"/>
    <property type="match status" value="1"/>
</dbReference>
<dbReference type="EMBL" id="JXTI01000020">
    <property type="protein sequence ID" value="KWX14865.1"/>
    <property type="molecule type" value="Genomic_DNA"/>
</dbReference>
<dbReference type="VEuPathDB" id="GiardiaDB:QR46_1076"/>
<comment type="caution">
    <text evidence="1">The sequence shown here is derived from an EMBL/GenBank/DDBJ whole genome shotgun (WGS) entry which is preliminary data.</text>
</comment>
<name>A0A132NXR6_GIAIN</name>
<dbReference type="Proteomes" id="UP000070089">
    <property type="component" value="Unassembled WGS sequence"/>
</dbReference>
<dbReference type="OrthoDB" id="10249404at2759"/>
<reference evidence="1 2" key="1">
    <citation type="journal article" date="2015" name="Mol. Biochem. Parasitol.">
        <title>Identification of polymorphic genes for use in assemblage B genotyping assays through comparative genomics of multiple assemblage B Giardia duodenalis isolates.</title>
        <authorList>
            <person name="Wielinga C."/>
            <person name="Thompson R.C."/>
            <person name="Monis P."/>
            <person name="Ryan U."/>
        </authorList>
    </citation>
    <scope>NUCLEOTIDE SEQUENCE [LARGE SCALE GENOMIC DNA]</scope>
    <source>
        <strain evidence="1 2">BAH15c1</strain>
    </source>
</reference>
<proteinExistence type="predicted"/>
<gene>
    <name evidence="1" type="ORF">QR46_1076</name>
</gene>
<organism evidence="1 2">
    <name type="scientific">Giardia duodenalis assemblage B</name>
    <dbReference type="NCBI Taxonomy" id="1394984"/>
    <lineage>
        <taxon>Eukaryota</taxon>
        <taxon>Metamonada</taxon>
        <taxon>Diplomonadida</taxon>
        <taxon>Hexamitidae</taxon>
        <taxon>Giardiinae</taxon>
        <taxon>Giardia</taxon>
    </lineage>
</organism>
<dbReference type="GO" id="GO:0008537">
    <property type="term" value="C:proteasome activator complex"/>
    <property type="evidence" value="ECO:0007669"/>
    <property type="project" value="InterPro"/>
</dbReference>
<evidence type="ECO:0000313" key="1">
    <source>
        <dbReference type="EMBL" id="KWX14865.1"/>
    </source>
</evidence>